<keyword evidence="3" id="KW-1185">Reference proteome</keyword>
<accession>A0A291M1R0</accession>
<protein>
    <recommendedName>
        <fullName evidence="1">Putative membrane protein insertion efficiency factor</fullName>
    </recommendedName>
</protein>
<gene>
    <name evidence="2" type="ORF">CBW24_13420</name>
</gene>
<dbReference type="EMBL" id="CP021404">
    <property type="protein sequence ID" value="ATI42901.1"/>
    <property type="molecule type" value="Genomic_DNA"/>
</dbReference>
<organism evidence="2 3">
    <name type="scientific">Pacificitalea manganoxidans</name>
    <dbReference type="NCBI Taxonomy" id="1411902"/>
    <lineage>
        <taxon>Bacteria</taxon>
        <taxon>Pseudomonadati</taxon>
        <taxon>Pseudomonadota</taxon>
        <taxon>Alphaproteobacteria</taxon>
        <taxon>Rhodobacterales</taxon>
        <taxon>Paracoccaceae</taxon>
        <taxon>Pacificitalea</taxon>
    </lineage>
</organism>
<comment type="similarity">
    <text evidence="1">Belongs to the UPF0161 family.</text>
</comment>
<dbReference type="Pfam" id="PF01809">
    <property type="entry name" value="YidD"/>
    <property type="match status" value="1"/>
</dbReference>
<comment type="subcellular location">
    <subcellularLocation>
        <location evidence="1">Cell membrane</location>
        <topology evidence="1">Peripheral membrane protein</topology>
        <orientation evidence="1">Cytoplasmic side</orientation>
    </subcellularLocation>
</comment>
<evidence type="ECO:0000256" key="1">
    <source>
        <dbReference type="HAMAP-Rule" id="MF_00386"/>
    </source>
</evidence>
<dbReference type="SMART" id="SM01234">
    <property type="entry name" value="Haemolytic"/>
    <property type="match status" value="1"/>
</dbReference>
<dbReference type="GO" id="GO:0005886">
    <property type="term" value="C:plasma membrane"/>
    <property type="evidence" value="ECO:0007669"/>
    <property type="project" value="UniProtKB-SubCell"/>
</dbReference>
<dbReference type="HAMAP" id="MF_00386">
    <property type="entry name" value="UPF0161_YidD"/>
    <property type="match status" value="1"/>
</dbReference>
<sequence length="81" mass="8972">MTLLARLLAVPVHGYRLFLSPWLGANCRYQPTCSAYALEALEIHGAARGGWLALRRILRCHPWGGSGHDPVPPADTPRRSR</sequence>
<keyword evidence="1" id="KW-1003">Cell membrane</keyword>
<dbReference type="OrthoDB" id="9801753at2"/>
<reference evidence="2 3" key="1">
    <citation type="submission" date="2017-05" db="EMBL/GenBank/DDBJ databases">
        <title>Comparative genomic and metabolic analysis of manganese-oxidizing mechanisms in Celeribater manganoxidans DY25T: its adaption to the environment of polymetallic nodule.</title>
        <authorList>
            <person name="Wang X."/>
        </authorList>
    </citation>
    <scope>NUCLEOTIDE SEQUENCE [LARGE SCALE GENOMIC DNA]</scope>
    <source>
        <strain evidence="2 3">DY25</strain>
    </source>
</reference>
<dbReference type="KEGG" id="cmag:CBW24_13420"/>
<evidence type="ECO:0000313" key="2">
    <source>
        <dbReference type="EMBL" id="ATI42901.1"/>
    </source>
</evidence>
<dbReference type="Proteomes" id="UP000219050">
    <property type="component" value="Chromosome"/>
</dbReference>
<dbReference type="AlphaFoldDB" id="A0A291M1R0"/>
<dbReference type="NCBIfam" id="TIGR00278">
    <property type="entry name" value="membrane protein insertion efficiency factor YidD"/>
    <property type="match status" value="1"/>
</dbReference>
<dbReference type="PANTHER" id="PTHR33383">
    <property type="entry name" value="MEMBRANE PROTEIN INSERTION EFFICIENCY FACTOR-RELATED"/>
    <property type="match status" value="1"/>
</dbReference>
<comment type="function">
    <text evidence="1">Could be involved in insertion of integral membrane proteins into the membrane.</text>
</comment>
<evidence type="ECO:0000313" key="3">
    <source>
        <dbReference type="Proteomes" id="UP000219050"/>
    </source>
</evidence>
<dbReference type="PANTHER" id="PTHR33383:SF1">
    <property type="entry name" value="MEMBRANE PROTEIN INSERTION EFFICIENCY FACTOR-RELATED"/>
    <property type="match status" value="1"/>
</dbReference>
<dbReference type="InterPro" id="IPR002696">
    <property type="entry name" value="Membr_insert_effic_factor_YidD"/>
</dbReference>
<name>A0A291M1R0_9RHOB</name>
<keyword evidence="1" id="KW-0472">Membrane</keyword>
<proteinExistence type="inferred from homology"/>
<dbReference type="RefSeq" id="WP_097373881.1">
    <property type="nucleotide sequence ID" value="NZ_CP021404.1"/>
</dbReference>